<dbReference type="Pfam" id="PF03749">
    <property type="entry name" value="SfsA"/>
    <property type="match status" value="1"/>
</dbReference>
<dbReference type="HAMAP" id="MF_00095">
    <property type="entry name" value="SfsA"/>
    <property type="match status" value="1"/>
</dbReference>
<feature type="domain" description="SfsA N-terminal OB" evidence="3">
    <location>
        <begin position="17"/>
        <end position="86"/>
    </location>
</feature>
<dbReference type="Proteomes" id="UP001159370">
    <property type="component" value="Unassembled WGS sequence"/>
</dbReference>
<name>A0AA43KEL6_9CYAN</name>
<gene>
    <name evidence="1 4" type="primary">sfsA</name>
    <name evidence="4" type="ORF">NWP23_04735</name>
</gene>
<dbReference type="Pfam" id="PF17746">
    <property type="entry name" value="SfsA_N"/>
    <property type="match status" value="1"/>
</dbReference>
<feature type="domain" description="Sugar fermentation stimulation protein C-terminal" evidence="2">
    <location>
        <begin position="90"/>
        <end position="229"/>
    </location>
</feature>
<evidence type="ECO:0000259" key="3">
    <source>
        <dbReference type="Pfam" id="PF17746"/>
    </source>
</evidence>
<dbReference type="InterPro" id="IPR005224">
    <property type="entry name" value="SfsA"/>
</dbReference>
<dbReference type="AlphaFoldDB" id="A0AA43KEL6"/>
<evidence type="ECO:0000259" key="2">
    <source>
        <dbReference type="Pfam" id="PF03749"/>
    </source>
</evidence>
<dbReference type="EMBL" id="JANQDL010000038">
    <property type="protein sequence ID" value="MDH6063103.1"/>
    <property type="molecule type" value="Genomic_DNA"/>
</dbReference>
<evidence type="ECO:0000256" key="1">
    <source>
        <dbReference type="HAMAP-Rule" id="MF_00095"/>
    </source>
</evidence>
<comment type="similarity">
    <text evidence="1">Belongs to the SfsA family.</text>
</comment>
<dbReference type="NCBIfam" id="TIGR00230">
    <property type="entry name" value="sfsA"/>
    <property type="match status" value="1"/>
</dbReference>
<dbReference type="InterPro" id="IPR041465">
    <property type="entry name" value="SfsA_N"/>
</dbReference>
<evidence type="ECO:0000313" key="4">
    <source>
        <dbReference type="EMBL" id="MDH6063103.1"/>
    </source>
</evidence>
<dbReference type="PANTHER" id="PTHR30545">
    <property type="entry name" value="SUGAR FERMENTATION STIMULATION PROTEIN A"/>
    <property type="match status" value="1"/>
</dbReference>
<dbReference type="Gene3D" id="3.40.1350.60">
    <property type="match status" value="1"/>
</dbReference>
<dbReference type="GeneID" id="83686440"/>
<dbReference type="InterPro" id="IPR040452">
    <property type="entry name" value="SfsA_C"/>
</dbReference>
<reference evidence="4 5" key="1">
    <citation type="journal article" date="2023" name="J. Phycol.">
        <title>Chrysosporum ovalisporum is synonymous with the true-branching cyanobacterium Umezakia natans (Nostocales/Aphanizomenonaceae).</title>
        <authorList>
            <person name="McGregor G.B."/>
            <person name="Sendall B.C."/>
            <person name="Niiyama Y."/>
            <person name="Tuji A."/>
            <person name="Willis A."/>
        </authorList>
    </citation>
    <scope>NUCLEOTIDE SEQUENCE [LARGE SCALE GENOMIC DNA]</scope>
    <source>
        <strain evidence="4 5">FSS-62</strain>
    </source>
</reference>
<proteinExistence type="inferred from homology"/>
<dbReference type="GO" id="GO:0003677">
    <property type="term" value="F:DNA binding"/>
    <property type="evidence" value="ECO:0007669"/>
    <property type="project" value="InterPro"/>
</dbReference>
<organism evidence="4 5">
    <name type="scientific">Umezakia ovalisporum FSS-62</name>
    <dbReference type="NCBI Taxonomy" id="2971776"/>
    <lineage>
        <taxon>Bacteria</taxon>
        <taxon>Bacillati</taxon>
        <taxon>Cyanobacteriota</taxon>
        <taxon>Cyanophyceae</taxon>
        <taxon>Nostocales</taxon>
        <taxon>Nodulariaceae</taxon>
        <taxon>Umezakia</taxon>
    </lineage>
</organism>
<sequence length="241" mass="26999">MTDWLYRYPPLYSGILLKRYKRFFVDIQLDSGEVVTAHCPNTGPMTGVSAVGSAVQVSKSDNSQRKLAYTLELIQVHDNQPTWVGVNTILPNRIVKLALAKYLFPELGNYSQVKSEVVYGQDQKSRVDFFLTGGDGEPSIYLEVKNTTWCEGSVALFPDTETTRGQKHLRELTALLPQSRAVMLYFINRGDCTEFSPGDITDPIYGKLLRDAIALGLEVLPCRFWISPEGIRYLGLAALKI</sequence>
<evidence type="ECO:0000313" key="5">
    <source>
        <dbReference type="Proteomes" id="UP001159370"/>
    </source>
</evidence>
<dbReference type="PANTHER" id="PTHR30545:SF2">
    <property type="entry name" value="SUGAR FERMENTATION STIMULATION PROTEIN A"/>
    <property type="match status" value="1"/>
</dbReference>
<dbReference type="CDD" id="cd22359">
    <property type="entry name" value="SfsA-like_bacterial"/>
    <property type="match status" value="1"/>
</dbReference>
<accession>A0AA43KEL6</accession>
<protein>
    <recommendedName>
        <fullName evidence="1">Sugar fermentation stimulation protein homolog</fullName>
    </recommendedName>
</protein>
<dbReference type="Gene3D" id="2.40.50.580">
    <property type="match status" value="1"/>
</dbReference>
<dbReference type="RefSeq" id="WP_280652218.1">
    <property type="nucleotide sequence ID" value="NZ_JANQDL010000038.1"/>
</dbReference>
<comment type="caution">
    <text evidence="4">The sequence shown here is derived from an EMBL/GenBank/DDBJ whole genome shotgun (WGS) entry which is preliminary data.</text>
</comment>